<evidence type="ECO:0000259" key="2">
    <source>
        <dbReference type="Pfam" id="PF08639"/>
    </source>
</evidence>
<dbReference type="PANTHER" id="PTHR28067">
    <property type="entry name" value="DNA REPLICATION REGULATOR SLD3"/>
    <property type="match status" value="1"/>
</dbReference>
<proteinExistence type="predicted"/>
<dbReference type="Proteomes" id="UP000694255">
    <property type="component" value="Unassembled WGS sequence"/>
</dbReference>
<name>A0A8J5V124_9ASCO</name>
<dbReference type="AlphaFoldDB" id="A0A8J5V124"/>
<dbReference type="GO" id="GO:0031261">
    <property type="term" value="C:DNA replication preinitiation complex"/>
    <property type="evidence" value="ECO:0007669"/>
    <property type="project" value="TreeGrafter"/>
</dbReference>
<feature type="compositionally biased region" description="Polar residues" evidence="1">
    <location>
        <begin position="528"/>
        <end position="545"/>
    </location>
</feature>
<sequence>MPNGSNSDNTTIGQIQPIPSFELTQPGNVPIVVLPLYTLTSIDITKLPFPLLPPNDSNIHSSEYGRTYILKLDSNISEQLGIHTWLVKLQQSVSDKASELGILYHIKDVNVYGLFKVPNALRIKDITGSELEPYGIHDSQELIEVAETPIEESQQPVNDHTEILDSFSMGPPKQPSDDIARDDNESPLRKDGSDPVEFIESRYYSTLYSLNNPLSYFPKTAISRLRILCDENEERICEVLSGMILSISDLDLRHGGSNGVLKLLDKDIVDQRHILKSRFEIENQTRFIEMHQELLDNLNSDPSTEFKNANQESKDKKEVSNHEKFQRLIFDLKVREAQLQILVIFELMHAWNLNETEFLLENQAQKQRELKARQKQAKSNLIRKRKRKIVPTFLGMGIDVKTDNGTLDTNNVPSRSLDQYTVYSTLNTLVDRMGLWDTLSGKADSSYGFMAYVFVPYYNKKLPELVKYVIDNMKDLNMKLETSSSSKSKKRKKSTTVTNGESEIKSQAHKSTSKSSKYRKVLLPNRKPTLSKSATTVDQSSTHGISLSGEDDIIPPSLKRSKSNLSSKNLSRRQVDLNVKLTRTTSDLETTLSSQPNVSFIFSNAKRSKSVAVAPSKPAAPTAPPEVHVMATPVKPKSFSQVQQTPVYSKSTVLVEATPQKSVTRQDTLVLKTPDAFLKPAAREATILTERLMSASKEIQATPPANKSPILIDRTPVQRSRVDSSPIKPITSIQRKTKKMRPGEPVSLDVSPFYNASLYKQETSPGLPKRSLVFRDNPAEEEDEDKEYDSDFLISPKKKVVTYSRKKRF</sequence>
<dbReference type="PANTHER" id="PTHR28067:SF1">
    <property type="entry name" value="DNA REPLICATION REGULATOR SLD3"/>
    <property type="match status" value="1"/>
</dbReference>
<dbReference type="GeneID" id="73467556"/>
<dbReference type="InterPro" id="IPR013948">
    <property type="entry name" value="DNA_replication_reg_Sld3_C"/>
</dbReference>
<evidence type="ECO:0000313" key="4">
    <source>
        <dbReference type="Proteomes" id="UP000694255"/>
    </source>
</evidence>
<comment type="caution">
    <text evidence="3">The sequence shown here is derived from an EMBL/GenBank/DDBJ whole genome shotgun (WGS) entry which is preliminary data.</text>
</comment>
<dbReference type="RefSeq" id="XP_049265967.1">
    <property type="nucleotide sequence ID" value="XM_049410463.1"/>
</dbReference>
<feature type="region of interest" description="Disordered" evidence="1">
    <location>
        <begin position="163"/>
        <end position="194"/>
    </location>
</feature>
<dbReference type="Pfam" id="PF08639">
    <property type="entry name" value="Sld3_STD"/>
    <property type="match status" value="1"/>
</dbReference>
<feature type="region of interest" description="Disordered" evidence="1">
    <location>
        <begin position="698"/>
        <end position="728"/>
    </location>
</feature>
<dbReference type="OrthoDB" id="5395343at2759"/>
<reference evidence="3 4" key="1">
    <citation type="journal article" date="2021" name="DNA Res.">
        <title>Genome analysis of Candida subhashii reveals its hybrid nature and dual mitochondrial genome conformations.</title>
        <authorList>
            <person name="Mixao V."/>
            <person name="Hegedusova E."/>
            <person name="Saus E."/>
            <person name="Pryszcz L.P."/>
            <person name="Cillingova A."/>
            <person name="Nosek J."/>
            <person name="Gabaldon T."/>
        </authorList>
    </citation>
    <scope>NUCLEOTIDE SEQUENCE [LARGE SCALE GENOMIC DNA]</scope>
    <source>
        <strain evidence="3 4">CBS 10753</strain>
    </source>
</reference>
<feature type="region of interest" description="Disordered" evidence="1">
    <location>
        <begin position="761"/>
        <end position="789"/>
    </location>
</feature>
<keyword evidence="4" id="KW-1185">Reference proteome</keyword>
<feature type="domain" description="DNA replication regulator Sld3 C-terminal" evidence="2">
    <location>
        <begin position="194"/>
        <end position="703"/>
    </location>
</feature>
<feature type="compositionally biased region" description="Basic and acidic residues" evidence="1">
    <location>
        <begin position="175"/>
        <end position="193"/>
    </location>
</feature>
<feature type="compositionally biased region" description="Basic residues" evidence="1">
    <location>
        <begin position="507"/>
        <end position="520"/>
    </location>
</feature>
<evidence type="ECO:0000313" key="3">
    <source>
        <dbReference type="EMBL" id="KAG7665735.1"/>
    </source>
</evidence>
<protein>
    <recommendedName>
        <fullName evidence="2">DNA replication regulator Sld3 C-terminal domain-containing protein</fullName>
    </recommendedName>
</protein>
<accession>A0A8J5V124</accession>
<organism evidence="3 4">
    <name type="scientific">[Candida] subhashii</name>
    <dbReference type="NCBI Taxonomy" id="561895"/>
    <lineage>
        <taxon>Eukaryota</taxon>
        <taxon>Fungi</taxon>
        <taxon>Dikarya</taxon>
        <taxon>Ascomycota</taxon>
        <taxon>Saccharomycotina</taxon>
        <taxon>Pichiomycetes</taxon>
        <taxon>Debaryomycetaceae</taxon>
        <taxon>Spathaspora</taxon>
    </lineage>
</organism>
<dbReference type="GO" id="GO:0006270">
    <property type="term" value="P:DNA replication initiation"/>
    <property type="evidence" value="ECO:0007669"/>
    <property type="project" value="InterPro"/>
</dbReference>
<feature type="region of interest" description="Disordered" evidence="1">
    <location>
        <begin position="481"/>
        <end position="569"/>
    </location>
</feature>
<evidence type="ECO:0000256" key="1">
    <source>
        <dbReference type="SAM" id="MobiDB-lite"/>
    </source>
</evidence>
<dbReference type="InterPro" id="IPR042511">
    <property type="entry name" value="Sld3"/>
</dbReference>
<gene>
    <name evidence="3" type="ORF">J8A68_000755</name>
</gene>
<dbReference type="EMBL" id="JAGSYN010000047">
    <property type="protein sequence ID" value="KAG7665735.1"/>
    <property type="molecule type" value="Genomic_DNA"/>
</dbReference>
<feature type="compositionally biased region" description="Acidic residues" evidence="1">
    <location>
        <begin position="779"/>
        <end position="789"/>
    </location>
</feature>